<evidence type="ECO:0000256" key="7">
    <source>
        <dbReference type="ARBA" id="ARBA00022723"/>
    </source>
</evidence>
<dbReference type="GO" id="GO:0005388">
    <property type="term" value="F:P-type calcium transporter activity"/>
    <property type="evidence" value="ECO:0007669"/>
    <property type="project" value="UniProtKB-EC"/>
</dbReference>
<keyword evidence="5" id="KW-0106">Calcium</keyword>
<keyword evidence="6 15" id="KW-0812">Transmembrane</keyword>
<protein>
    <recommendedName>
        <fullName evidence="3">P-type Ca(2+) transporter</fullName>
        <ecNumber evidence="3">7.2.2.10</ecNumber>
    </recommendedName>
</protein>
<proteinExistence type="inferred from homology"/>
<dbReference type="Pfam" id="PF00690">
    <property type="entry name" value="Cation_ATPase_N"/>
    <property type="match status" value="1"/>
</dbReference>
<dbReference type="Gene3D" id="1.20.1110.10">
    <property type="entry name" value="Calcium-transporting ATPase, transmembrane domain"/>
    <property type="match status" value="1"/>
</dbReference>
<dbReference type="FunFam" id="3.40.50.1000:FF:000001">
    <property type="entry name" value="Phospholipid-transporting ATPase IC"/>
    <property type="match status" value="1"/>
</dbReference>
<dbReference type="Pfam" id="PF00122">
    <property type="entry name" value="E1-E2_ATPase"/>
    <property type="match status" value="1"/>
</dbReference>
<dbReference type="GO" id="GO:0016887">
    <property type="term" value="F:ATP hydrolysis activity"/>
    <property type="evidence" value="ECO:0007669"/>
    <property type="project" value="InterPro"/>
</dbReference>
<keyword evidence="4" id="KW-1003">Cell membrane</keyword>
<keyword evidence="5" id="KW-0406">Ion transport</keyword>
<keyword evidence="8" id="KW-0547">Nucleotide-binding</keyword>
<keyword evidence="13 15" id="KW-0472">Membrane</keyword>
<keyword evidence="12 15" id="KW-1133">Transmembrane helix</keyword>
<dbReference type="GO" id="GO:0005391">
    <property type="term" value="F:P-type sodium:potassium-exchanging transporter activity"/>
    <property type="evidence" value="ECO:0007669"/>
    <property type="project" value="TreeGrafter"/>
</dbReference>
<evidence type="ECO:0000256" key="1">
    <source>
        <dbReference type="ARBA" id="ARBA00004651"/>
    </source>
</evidence>
<comment type="caution">
    <text evidence="17">The sequence shown here is derived from an EMBL/GenBank/DDBJ whole genome shotgun (WGS) entry which is preliminary data.</text>
</comment>
<keyword evidence="10" id="KW-0460">Magnesium</keyword>
<feature type="transmembrane region" description="Helical" evidence="15">
    <location>
        <begin position="79"/>
        <end position="95"/>
    </location>
</feature>
<dbReference type="NCBIfam" id="TIGR01494">
    <property type="entry name" value="ATPase_P-type"/>
    <property type="match status" value="2"/>
</dbReference>
<evidence type="ECO:0000256" key="14">
    <source>
        <dbReference type="ARBA" id="ARBA00048694"/>
    </source>
</evidence>
<evidence type="ECO:0000256" key="9">
    <source>
        <dbReference type="ARBA" id="ARBA00022840"/>
    </source>
</evidence>
<dbReference type="PROSITE" id="PS00154">
    <property type="entry name" value="ATPASE_E1_E2"/>
    <property type="match status" value="1"/>
</dbReference>
<dbReference type="SUPFAM" id="SSF81653">
    <property type="entry name" value="Calcium ATPase, transduction domain A"/>
    <property type="match status" value="1"/>
</dbReference>
<dbReference type="Gene3D" id="3.40.50.1000">
    <property type="entry name" value="HAD superfamily/HAD-like"/>
    <property type="match status" value="1"/>
</dbReference>
<dbReference type="InterPro" id="IPR044492">
    <property type="entry name" value="P_typ_ATPase_HD_dom"/>
</dbReference>
<keyword evidence="5" id="KW-0109">Calcium transport</keyword>
<dbReference type="FunFam" id="3.40.50.1000:FF:000028">
    <property type="entry name" value="Calcium-transporting P-type ATPase, putative"/>
    <property type="match status" value="1"/>
</dbReference>
<comment type="similarity">
    <text evidence="2">Belongs to the cation transport ATPase (P-type) (TC 3.A.3) family. Type IIA subfamily.</text>
</comment>
<dbReference type="SFLD" id="SFLDF00027">
    <property type="entry name" value="p-type_atpase"/>
    <property type="match status" value="1"/>
</dbReference>
<dbReference type="GO" id="GO:0005886">
    <property type="term" value="C:plasma membrane"/>
    <property type="evidence" value="ECO:0007669"/>
    <property type="project" value="UniProtKB-SubCell"/>
</dbReference>
<dbReference type="EMBL" id="MBEW02000008">
    <property type="protein sequence ID" value="RDY21336.1"/>
    <property type="molecule type" value="Genomic_DNA"/>
</dbReference>
<dbReference type="GO" id="GO:0046872">
    <property type="term" value="F:metal ion binding"/>
    <property type="evidence" value="ECO:0007669"/>
    <property type="project" value="UniProtKB-KW"/>
</dbReference>
<dbReference type="GO" id="GO:0006883">
    <property type="term" value="P:intracellular sodium ion homeostasis"/>
    <property type="evidence" value="ECO:0007669"/>
    <property type="project" value="TreeGrafter"/>
</dbReference>
<keyword evidence="18" id="KW-1185">Reference proteome</keyword>
<reference evidence="17 18" key="1">
    <citation type="journal article" date="2016" name="Genome Announc.">
        <title>Draft Genome Sequence of Criibacterium bergeronii gen. nov., sp. nov., Strain CCRI-22567T, Isolated from a Vaginal Sample from a Woman with Bacterial Vaginosis.</title>
        <authorList>
            <person name="Maheux A.F."/>
            <person name="Berube E."/>
            <person name="Boudreau D.K."/>
            <person name="Raymond F."/>
            <person name="Corbeil J."/>
            <person name="Roy P.H."/>
            <person name="Boissinot M."/>
            <person name="Omar R.F."/>
        </authorList>
    </citation>
    <scope>NUCLEOTIDE SEQUENCE [LARGE SCALE GENOMIC DNA]</scope>
    <source>
        <strain evidence="17 18">CCRI-22567</strain>
    </source>
</reference>
<organism evidence="17 18">
    <name type="scientific">Criibacterium bergeronii</name>
    <dbReference type="NCBI Taxonomy" id="1871336"/>
    <lineage>
        <taxon>Bacteria</taxon>
        <taxon>Bacillati</taxon>
        <taxon>Bacillota</taxon>
        <taxon>Clostridia</taxon>
        <taxon>Peptostreptococcales</taxon>
        <taxon>Filifactoraceae</taxon>
        <taxon>Criibacterium</taxon>
    </lineage>
</organism>
<evidence type="ECO:0000256" key="13">
    <source>
        <dbReference type="ARBA" id="ARBA00023136"/>
    </source>
</evidence>
<feature type="transmembrane region" description="Helical" evidence="15">
    <location>
        <begin position="243"/>
        <end position="261"/>
    </location>
</feature>
<dbReference type="PRINTS" id="PR00119">
    <property type="entry name" value="CATATPASE"/>
</dbReference>
<dbReference type="InterPro" id="IPR006068">
    <property type="entry name" value="ATPase_P-typ_cation-transptr_C"/>
</dbReference>
<evidence type="ECO:0000256" key="5">
    <source>
        <dbReference type="ARBA" id="ARBA00022568"/>
    </source>
</evidence>
<dbReference type="SFLD" id="SFLDG00002">
    <property type="entry name" value="C1.7:_P-type_atpase_like"/>
    <property type="match status" value="1"/>
</dbReference>
<dbReference type="InterPro" id="IPR036412">
    <property type="entry name" value="HAD-like_sf"/>
</dbReference>
<feature type="transmembrane region" description="Helical" evidence="15">
    <location>
        <begin position="831"/>
        <end position="851"/>
    </location>
</feature>
<dbReference type="RefSeq" id="WP_068913432.1">
    <property type="nucleotide sequence ID" value="NZ_MBEW02000008.1"/>
</dbReference>
<dbReference type="GO" id="GO:1902600">
    <property type="term" value="P:proton transmembrane transport"/>
    <property type="evidence" value="ECO:0007669"/>
    <property type="project" value="TreeGrafter"/>
</dbReference>
<feature type="transmembrane region" description="Helical" evidence="15">
    <location>
        <begin position="670"/>
        <end position="690"/>
    </location>
</feature>
<dbReference type="Gene3D" id="3.40.1110.10">
    <property type="entry name" value="Calcium-transporting ATPase, cytoplasmic domain N"/>
    <property type="match status" value="1"/>
</dbReference>
<evidence type="ECO:0000256" key="3">
    <source>
        <dbReference type="ARBA" id="ARBA00012790"/>
    </source>
</evidence>
<keyword evidence="5" id="KW-0813">Transport</keyword>
<dbReference type="PANTHER" id="PTHR43294">
    <property type="entry name" value="SODIUM/POTASSIUM-TRANSPORTING ATPASE SUBUNIT ALPHA"/>
    <property type="match status" value="1"/>
</dbReference>
<comment type="catalytic activity">
    <reaction evidence="14">
        <text>Ca(2+)(in) + ATP + H2O = Ca(2+)(out) + ADP + phosphate + H(+)</text>
        <dbReference type="Rhea" id="RHEA:18105"/>
        <dbReference type="ChEBI" id="CHEBI:15377"/>
        <dbReference type="ChEBI" id="CHEBI:15378"/>
        <dbReference type="ChEBI" id="CHEBI:29108"/>
        <dbReference type="ChEBI" id="CHEBI:30616"/>
        <dbReference type="ChEBI" id="CHEBI:43474"/>
        <dbReference type="ChEBI" id="CHEBI:456216"/>
        <dbReference type="EC" id="7.2.2.10"/>
    </reaction>
</comment>
<dbReference type="SFLD" id="SFLDS00003">
    <property type="entry name" value="Haloacid_Dehalogenase"/>
    <property type="match status" value="1"/>
</dbReference>
<dbReference type="Pfam" id="PF00689">
    <property type="entry name" value="Cation_ATPase_C"/>
    <property type="match status" value="1"/>
</dbReference>
<feature type="transmembrane region" description="Helical" evidence="15">
    <location>
        <begin position="273"/>
        <end position="295"/>
    </location>
</feature>
<dbReference type="InterPro" id="IPR023214">
    <property type="entry name" value="HAD_sf"/>
</dbReference>
<accession>A0A371ILL4</accession>
<comment type="subcellular location">
    <subcellularLocation>
        <location evidence="1">Cell membrane</location>
        <topology evidence="1">Multi-pass membrane protein</topology>
    </subcellularLocation>
</comment>
<dbReference type="InterPro" id="IPR059000">
    <property type="entry name" value="ATPase_P-type_domA"/>
</dbReference>
<evidence type="ECO:0000259" key="16">
    <source>
        <dbReference type="SMART" id="SM00831"/>
    </source>
</evidence>
<dbReference type="SUPFAM" id="SSF81665">
    <property type="entry name" value="Calcium ATPase, transmembrane domain M"/>
    <property type="match status" value="1"/>
</dbReference>
<dbReference type="PRINTS" id="PR00120">
    <property type="entry name" value="HATPASE"/>
</dbReference>
<keyword evidence="11" id="KW-1278">Translocase</keyword>
<feature type="domain" description="Cation-transporting P-type ATPase N-terminal" evidence="16">
    <location>
        <begin position="1"/>
        <end position="75"/>
    </location>
</feature>
<keyword evidence="7" id="KW-0479">Metal-binding</keyword>
<dbReference type="Pfam" id="PF13246">
    <property type="entry name" value="Cation_ATPase"/>
    <property type="match status" value="1"/>
</dbReference>
<evidence type="ECO:0000256" key="2">
    <source>
        <dbReference type="ARBA" id="ARBA00005675"/>
    </source>
</evidence>
<dbReference type="Gene3D" id="2.70.150.10">
    <property type="entry name" value="Calcium-transporting ATPase, cytoplasmic transduction domain A"/>
    <property type="match status" value="1"/>
</dbReference>
<evidence type="ECO:0000256" key="8">
    <source>
        <dbReference type="ARBA" id="ARBA00022741"/>
    </source>
</evidence>
<dbReference type="InterPro" id="IPR023298">
    <property type="entry name" value="ATPase_P-typ_TM_dom_sf"/>
</dbReference>
<dbReference type="InterPro" id="IPR050510">
    <property type="entry name" value="Cation_transp_ATPase_P-type"/>
</dbReference>
<dbReference type="InterPro" id="IPR023299">
    <property type="entry name" value="ATPase_P-typ_cyto_dom_N"/>
</dbReference>
<feature type="transmembrane region" description="Helical" evidence="15">
    <location>
        <begin position="47"/>
        <end position="73"/>
    </location>
</feature>
<feature type="transmembrane region" description="Helical" evidence="15">
    <location>
        <begin position="863"/>
        <end position="883"/>
    </location>
</feature>
<evidence type="ECO:0000256" key="10">
    <source>
        <dbReference type="ARBA" id="ARBA00022842"/>
    </source>
</evidence>
<dbReference type="STRING" id="1871336.BBG48_10530"/>
<sequence length="892" mass="97048">MYFTEDKIKVISDFNSNAQNGLTKEQVQANFEKYGANKLKEKKKKTILELFLAQLNDPLIYILLIAAIVSGVLKEVSDTIIIMAVVVLNAVIGVTQEAKAEKSMEALKSLSTPKAYVIRDGQTIELESEKIVPGDIVVLDAGRYIPADMRLIETANMQVEESALTGESVPVNKNAELVIKDEKVPLGDKTNMAFSSTLVTSGRGKGIVVATGMDTEIGKIADMLSQEDGKTPLQIKLAEVGKLLGIIALAICAVMFGLAVIQKRDIFEMFLTAVSLAVAAIPEGLPAIVSIVLAIGVQKMVKKNAIVRKLPSVETLGAVNIICSDKTGTLTQNKMTVMKYYYDDKIIETENVDIKNDYQKMLVEGLMLCSDATSDGTTSTGDPTEIALIDAGRKLSITGEDVSVSHPRLNEAPFDSDRKLMSTVNEYGGNYKVFTKGATDVLLDKTISVVKNGEVVPMTQEQKLEILKVVGDFSDQALRVLGLAYKVVGSYEKLEQEDMEKDLVFLGLVAMIDPPRLEVKNSINVCKKAGISTVMITGDHQKTAFAIAKELGIASEYDQSMSGVEIDNYTDEEFKEIVKNKRVFSRVSPQHKVKIVNAFRASDNIVSMTGDGVNDAPSLKAADIGVSMGITGTDVAKGASDIILTDDNFQTIVTAVEEGRNIYANIKKSVTFLLSCNIGEIVAIFVSVLLGWPTPLQSVHLLWINLITDTFPAISLGMDTGDKDIMKEKPRHSKQSLFKGRILFLVVNGVLIGVITLLAFLIGAVMYSNINDLGTLLTHMTSLNLLENAEAERHARTMAFVTLAVSQLFHSFNLRHEKKSIFAIGLTSNMYLVYSLIGGILIQLIVIYVPLLAAAFKVSPLSLLDWAIVVGLSLSVIVLNEIVKIFKRSAAK</sequence>
<evidence type="ECO:0000313" key="18">
    <source>
        <dbReference type="Proteomes" id="UP000093352"/>
    </source>
</evidence>
<dbReference type="GO" id="GO:0036376">
    <property type="term" value="P:sodium ion export across plasma membrane"/>
    <property type="evidence" value="ECO:0007669"/>
    <property type="project" value="TreeGrafter"/>
</dbReference>
<dbReference type="GO" id="GO:0030007">
    <property type="term" value="P:intracellular potassium ion homeostasis"/>
    <property type="evidence" value="ECO:0007669"/>
    <property type="project" value="TreeGrafter"/>
</dbReference>
<keyword evidence="9" id="KW-0067">ATP-binding</keyword>
<dbReference type="AlphaFoldDB" id="A0A371ILL4"/>
<dbReference type="GO" id="GO:1990573">
    <property type="term" value="P:potassium ion import across plasma membrane"/>
    <property type="evidence" value="ECO:0007669"/>
    <property type="project" value="TreeGrafter"/>
</dbReference>
<dbReference type="SUPFAM" id="SSF56784">
    <property type="entry name" value="HAD-like"/>
    <property type="match status" value="1"/>
</dbReference>
<feature type="transmembrane region" description="Helical" evidence="15">
    <location>
        <begin position="742"/>
        <end position="767"/>
    </location>
</feature>
<dbReference type="InterPro" id="IPR001757">
    <property type="entry name" value="P_typ_ATPase"/>
</dbReference>
<dbReference type="InterPro" id="IPR004014">
    <property type="entry name" value="ATPase_P-typ_cation-transptr_N"/>
</dbReference>
<dbReference type="InterPro" id="IPR008250">
    <property type="entry name" value="ATPase_P-typ_transduc_dom_A_sf"/>
</dbReference>
<evidence type="ECO:0000256" key="11">
    <source>
        <dbReference type="ARBA" id="ARBA00022967"/>
    </source>
</evidence>
<evidence type="ECO:0000256" key="6">
    <source>
        <dbReference type="ARBA" id="ARBA00022692"/>
    </source>
</evidence>
<dbReference type="Proteomes" id="UP000093352">
    <property type="component" value="Unassembled WGS sequence"/>
</dbReference>
<dbReference type="FunFam" id="1.20.1110.10:FF:000065">
    <property type="entry name" value="Sarcoplasmic/endoplasmic reticulum calcium ATPase 1"/>
    <property type="match status" value="1"/>
</dbReference>
<name>A0A371ILL4_9FIRM</name>
<dbReference type="SMART" id="SM00831">
    <property type="entry name" value="Cation_ATPase_N"/>
    <property type="match status" value="1"/>
</dbReference>
<dbReference type="SUPFAM" id="SSF81660">
    <property type="entry name" value="Metal cation-transporting ATPase, ATP-binding domain N"/>
    <property type="match status" value="1"/>
</dbReference>
<evidence type="ECO:0000256" key="4">
    <source>
        <dbReference type="ARBA" id="ARBA00022475"/>
    </source>
</evidence>
<evidence type="ECO:0000313" key="17">
    <source>
        <dbReference type="EMBL" id="RDY21336.1"/>
    </source>
</evidence>
<dbReference type="FunFam" id="2.70.150.10:FF:000016">
    <property type="entry name" value="Calcium-transporting P-type ATPase putative"/>
    <property type="match status" value="1"/>
</dbReference>
<evidence type="ECO:0000256" key="12">
    <source>
        <dbReference type="ARBA" id="ARBA00022989"/>
    </source>
</evidence>
<dbReference type="InterPro" id="IPR018303">
    <property type="entry name" value="ATPase_P-typ_P_site"/>
</dbReference>
<dbReference type="GO" id="GO:0005524">
    <property type="term" value="F:ATP binding"/>
    <property type="evidence" value="ECO:0007669"/>
    <property type="project" value="UniProtKB-KW"/>
</dbReference>
<dbReference type="PANTHER" id="PTHR43294:SF20">
    <property type="entry name" value="P-TYPE ATPASE"/>
    <property type="match status" value="1"/>
</dbReference>
<dbReference type="CDD" id="cd02089">
    <property type="entry name" value="P-type_ATPase_Ca_prok"/>
    <property type="match status" value="1"/>
</dbReference>
<dbReference type="EC" id="7.2.2.10" evidence="3"/>
<evidence type="ECO:0000256" key="15">
    <source>
        <dbReference type="SAM" id="Phobius"/>
    </source>
</evidence>
<gene>
    <name evidence="17" type="ORF">BBG48_005250</name>
</gene>